<dbReference type="Pfam" id="PF13508">
    <property type="entry name" value="Acetyltransf_7"/>
    <property type="match status" value="1"/>
</dbReference>
<dbReference type="PROSITE" id="PS51186">
    <property type="entry name" value="GNAT"/>
    <property type="match status" value="1"/>
</dbReference>
<organism evidence="2 3">
    <name type="scientific">Rhodocytophaga aerolata</name>
    <dbReference type="NCBI Taxonomy" id="455078"/>
    <lineage>
        <taxon>Bacteria</taxon>
        <taxon>Pseudomonadati</taxon>
        <taxon>Bacteroidota</taxon>
        <taxon>Cytophagia</taxon>
        <taxon>Cytophagales</taxon>
        <taxon>Rhodocytophagaceae</taxon>
        <taxon>Rhodocytophaga</taxon>
    </lineage>
</organism>
<name>A0ABT8R6J3_9BACT</name>
<dbReference type="EMBL" id="JAUKPO010000008">
    <property type="protein sequence ID" value="MDO1447722.1"/>
    <property type="molecule type" value="Genomic_DNA"/>
</dbReference>
<proteinExistence type="predicted"/>
<dbReference type="SUPFAM" id="SSF55729">
    <property type="entry name" value="Acyl-CoA N-acyltransferases (Nat)"/>
    <property type="match status" value="1"/>
</dbReference>
<comment type="caution">
    <text evidence="2">The sequence shown here is derived from an EMBL/GenBank/DDBJ whole genome shotgun (WGS) entry which is preliminary data.</text>
</comment>
<dbReference type="PANTHER" id="PTHR43233:SF1">
    <property type="entry name" value="FAMILY N-ACETYLTRANSFERASE, PUTATIVE (AFU_ORTHOLOGUE AFUA_6G03350)-RELATED"/>
    <property type="match status" value="1"/>
</dbReference>
<dbReference type="RefSeq" id="WP_302038526.1">
    <property type="nucleotide sequence ID" value="NZ_JAUKPO010000008.1"/>
</dbReference>
<sequence>MNERVISEYTISTDKARLDITTIHDFLANQSYWAMGIPIETVRKFIEHCLTVGVYHQDKQVGFARVITDYTTFAYLADVFIIEAYRKKGLSKQLMQFIMDLEFVKDIRRFVLATKDAHSLYASFGFVPLDQPELFMQIHHLNKYKAQP</sequence>
<evidence type="ECO:0000259" key="1">
    <source>
        <dbReference type="PROSITE" id="PS51186"/>
    </source>
</evidence>
<keyword evidence="3" id="KW-1185">Reference proteome</keyword>
<accession>A0ABT8R6J3</accession>
<dbReference type="InterPro" id="IPR053144">
    <property type="entry name" value="Acetyltransferase_Butenolide"/>
</dbReference>
<gene>
    <name evidence="2" type="ORF">Q0590_15735</name>
</gene>
<dbReference type="Gene3D" id="3.40.630.30">
    <property type="match status" value="1"/>
</dbReference>
<dbReference type="InterPro" id="IPR000182">
    <property type="entry name" value="GNAT_dom"/>
</dbReference>
<protein>
    <submittedName>
        <fullName evidence="2">GNAT family N-acetyltransferase</fullName>
    </submittedName>
</protein>
<dbReference type="PANTHER" id="PTHR43233">
    <property type="entry name" value="FAMILY N-ACETYLTRANSFERASE, PUTATIVE (AFU_ORTHOLOGUE AFUA_6G03350)-RELATED"/>
    <property type="match status" value="1"/>
</dbReference>
<evidence type="ECO:0000313" key="3">
    <source>
        <dbReference type="Proteomes" id="UP001168528"/>
    </source>
</evidence>
<evidence type="ECO:0000313" key="2">
    <source>
        <dbReference type="EMBL" id="MDO1447722.1"/>
    </source>
</evidence>
<dbReference type="InterPro" id="IPR016181">
    <property type="entry name" value="Acyl_CoA_acyltransferase"/>
</dbReference>
<reference evidence="2" key="1">
    <citation type="submission" date="2023-07" db="EMBL/GenBank/DDBJ databases">
        <title>The genome sequence of Rhodocytophaga aerolata KACC 12507.</title>
        <authorList>
            <person name="Zhang X."/>
        </authorList>
    </citation>
    <scope>NUCLEOTIDE SEQUENCE</scope>
    <source>
        <strain evidence="2">KACC 12507</strain>
    </source>
</reference>
<feature type="domain" description="N-acetyltransferase" evidence="1">
    <location>
        <begin position="9"/>
        <end position="148"/>
    </location>
</feature>
<dbReference type="CDD" id="cd04301">
    <property type="entry name" value="NAT_SF"/>
    <property type="match status" value="1"/>
</dbReference>
<dbReference type="Proteomes" id="UP001168528">
    <property type="component" value="Unassembled WGS sequence"/>
</dbReference>